<protein>
    <submittedName>
        <fullName evidence="2">Ubiquitinyl hydrolase 1</fullName>
    </submittedName>
</protein>
<name>A0AC35FP74_9BILA</name>
<sequence length="850" mass="98116">MPKSEDNSEKETGTSFSAYPTFASVNMTNEFWKFHFDITTENVYDDHEKQRGLVGLYNQGNSCYMNAATQALSNCPPLREYFLTYLPFVSKDRNTHINDLLTNRRPISDAFQDLILRIWSEKKVDAVRPMLFLYKIKDRCAQFKGYTQQDAQEFIRCFLDVLHQELRHPITPILVGNNKEDEKQLESRNSVSSSCSSSSQDELNGAQGDHFETADSGLSSDTGEPSKNSKLTVGIPLLPAVQEKQQISAAKTREQKAQEKNHTQFRSIITDVFDGEIISTVKCMTCQHLSNTRETFQDISLSIPTIEQIAILRESSTLDFEASEEEMSNKKVEEQKEEAEERKYEQQPLKQESFALRISHNSYAYWAYAIAKSWLIDPWLSYLIYFYRFMFAENISLEDCLYAFFSADHLHGDDMYSCEKCSKLRNGVKQCRLTRLPEILCIHLKRFRHEYTYNTKVGTRVVFPLCDLDMKPFMLKSALEQAEQEDKSTLYDLVAFVSHRGAGVEFGHYVAYCYNSIDGNWYEYDDACVTRVDEADVLSREAYVLFYQKRSTEASENFKEKVLELSATLNETESSNAFYISAEWLYRFRTFSEPGPITNNDFLCEHFGQAPLLQPNQVFPIPSKVWSLLFEQYGGGPPCDRLMQCNTCNNRVTEIISRKTREKNVYLSLEKKLRYVTVLPPNVLAYSWYEQWESFVTQFDRAPPGPIRNDALLQKQRDGSMRLRNGINYKSITHEQWTYLHSVYGGGPEVLRTFDKQPSAEEIQTIVQRFEEQLAAAARKAKEPIVELPSSDNEEEENSNTVAKEENDIKVEEEIESKIEDEGMESNTSLPTDLKVEEKQEIVQEECDTV</sequence>
<dbReference type="Proteomes" id="UP000887580">
    <property type="component" value="Unplaced"/>
</dbReference>
<evidence type="ECO:0000313" key="1">
    <source>
        <dbReference type="Proteomes" id="UP000887580"/>
    </source>
</evidence>
<accession>A0AC35FP74</accession>
<organism evidence="1 2">
    <name type="scientific">Panagrolaimus sp. PS1159</name>
    <dbReference type="NCBI Taxonomy" id="55785"/>
    <lineage>
        <taxon>Eukaryota</taxon>
        <taxon>Metazoa</taxon>
        <taxon>Ecdysozoa</taxon>
        <taxon>Nematoda</taxon>
        <taxon>Chromadorea</taxon>
        <taxon>Rhabditida</taxon>
        <taxon>Tylenchina</taxon>
        <taxon>Panagrolaimomorpha</taxon>
        <taxon>Panagrolaimoidea</taxon>
        <taxon>Panagrolaimidae</taxon>
        <taxon>Panagrolaimus</taxon>
    </lineage>
</organism>
<reference evidence="2" key="1">
    <citation type="submission" date="2022-11" db="UniProtKB">
        <authorList>
            <consortium name="WormBaseParasite"/>
        </authorList>
    </citation>
    <scope>IDENTIFICATION</scope>
</reference>
<proteinExistence type="predicted"/>
<dbReference type="WBParaSite" id="PS1159_v2.g1959.t1">
    <property type="protein sequence ID" value="PS1159_v2.g1959.t1"/>
    <property type="gene ID" value="PS1159_v2.g1959"/>
</dbReference>
<evidence type="ECO:0000313" key="2">
    <source>
        <dbReference type="WBParaSite" id="PS1159_v2.g1959.t1"/>
    </source>
</evidence>